<dbReference type="AlphaFoldDB" id="A0A6P4B510"/>
<evidence type="ECO:0000256" key="1">
    <source>
        <dbReference type="SAM" id="MobiDB-lite"/>
    </source>
</evidence>
<feature type="region of interest" description="Disordered" evidence="1">
    <location>
        <begin position="1"/>
        <end position="20"/>
    </location>
</feature>
<dbReference type="GeneID" id="107462272"/>
<feature type="compositionally biased region" description="Polar residues" evidence="1">
    <location>
        <begin position="11"/>
        <end position="20"/>
    </location>
</feature>
<reference evidence="2" key="1">
    <citation type="journal article" date="2016" name="Nat. Genet.">
        <title>The genome sequences of Arachis duranensis and Arachis ipaensis, the diploid ancestors of cultivated peanut.</title>
        <authorList>
            <person name="Bertioli D.J."/>
            <person name="Cannon S.B."/>
            <person name="Froenicke L."/>
            <person name="Huang G."/>
            <person name="Farmer A.D."/>
            <person name="Cannon E.K."/>
            <person name="Liu X."/>
            <person name="Gao D."/>
            <person name="Clevenger J."/>
            <person name="Dash S."/>
            <person name="Ren L."/>
            <person name="Moretzsohn M.C."/>
            <person name="Shirasawa K."/>
            <person name="Huang W."/>
            <person name="Vidigal B."/>
            <person name="Abernathy B."/>
            <person name="Chu Y."/>
            <person name="Niederhuth C.E."/>
            <person name="Umale P."/>
            <person name="Araujo A.C."/>
            <person name="Kozik A."/>
            <person name="Kim K.D."/>
            <person name="Burow M.D."/>
            <person name="Varshney R.K."/>
            <person name="Wang X."/>
            <person name="Zhang X."/>
            <person name="Barkley N."/>
            <person name="Guimaraes P.M."/>
            <person name="Isobe S."/>
            <person name="Guo B."/>
            <person name="Liao B."/>
            <person name="Stalker H.T."/>
            <person name="Schmitz R.J."/>
            <person name="Scheffler B.E."/>
            <person name="Leal-Bertioli S.C."/>
            <person name="Xun X."/>
            <person name="Jackson S.A."/>
            <person name="Michelmore R."/>
            <person name="Ozias-Akins P."/>
        </authorList>
    </citation>
    <scope>NUCLEOTIDE SEQUENCE [LARGE SCALE GENOMIC DNA]</scope>
    <source>
        <strain evidence="2">cv. V14167</strain>
    </source>
</reference>
<dbReference type="Proteomes" id="UP000515211">
    <property type="component" value="Chromosome 8"/>
</dbReference>
<keyword evidence="2" id="KW-1185">Reference proteome</keyword>
<evidence type="ECO:0000313" key="3">
    <source>
        <dbReference type="RefSeq" id="XP_015936337.1"/>
    </source>
</evidence>
<proteinExistence type="predicted"/>
<reference evidence="3" key="2">
    <citation type="submission" date="2025-08" db="UniProtKB">
        <authorList>
            <consortium name="RefSeq"/>
        </authorList>
    </citation>
    <scope>IDENTIFICATION</scope>
    <source>
        <tissue evidence="3">Whole plant</tissue>
    </source>
</reference>
<dbReference type="KEGG" id="adu:107462272"/>
<evidence type="ECO:0000313" key="2">
    <source>
        <dbReference type="Proteomes" id="UP000515211"/>
    </source>
</evidence>
<sequence length="157" mass="17469">MQSLRRKLESTTKANNEFKTQVETLREQLSKAGEKLKVAEEKVASTKEKLKTSDATVSRLTEREMTLENQLNATQGRVAALEKERDAAVLSAKSAQAEADELRKKYKETVKQGKSAILMTEEALKAQVKIVAPDFDTSAIGVFKTIKDGKIVDMPRK</sequence>
<name>A0A6P4B510_ARADU</name>
<dbReference type="SUPFAM" id="SSF57997">
    <property type="entry name" value="Tropomyosin"/>
    <property type="match status" value="1"/>
</dbReference>
<protein>
    <submittedName>
        <fullName evidence="3">Uncharacterized protein LOC107462272</fullName>
    </submittedName>
</protein>
<dbReference type="RefSeq" id="XP_015936337.1">
    <property type="nucleotide sequence ID" value="XM_016080851.1"/>
</dbReference>
<gene>
    <name evidence="3" type="primary">LOC107462272</name>
</gene>
<organism evidence="2 3">
    <name type="scientific">Arachis duranensis</name>
    <name type="common">Wild peanut</name>
    <dbReference type="NCBI Taxonomy" id="130453"/>
    <lineage>
        <taxon>Eukaryota</taxon>
        <taxon>Viridiplantae</taxon>
        <taxon>Streptophyta</taxon>
        <taxon>Embryophyta</taxon>
        <taxon>Tracheophyta</taxon>
        <taxon>Spermatophyta</taxon>
        <taxon>Magnoliopsida</taxon>
        <taxon>eudicotyledons</taxon>
        <taxon>Gunneridae</taxon>
        <taxon>Pentapetalae</taxon>
        <taxon>rosids</taxon>
        <taxon>fabids</taxon>
        <taxon>Fabales</taxon>
        <taxon>Fabaceae</taxon>
        <taxon>Papilionoideae</taxon>
        <taxon>50 kb inversion clade</taxon>
        <taxon>dalbergioids sensu lato</taxon>
        <taxon>Dalbergieae</taxon>
        <taxon>Pterocarpus clade</taxon>
        <taxon>Arachis</taxon>
    </lineage>
</organism>
<dbReference type="Gene3D" id="1.10.287.1490">
    <property type="match status" value="1"/>
</dbReference>
<feature type="compositionally biased region" description="Basic and acidic residues" evidence="1">
    <location>
        <begin position="1"/>
        <end position="10"/>
    </location>
</feature>
<accession>A0A6P4B510</accession>